<sequence length="444" mass="47958">MTQTATPRATPPAPVTQLSSDQVNRYKRHLILPEVGVEGQMKLLNARVLCIGAGGLGCPISLYLAAAGVGTIGLADVDVVSPSNLQRQVLFGVSNVGEDKVVAAAKRLRDVNPDCNVVEHKTVVNSSNVLDLIRDYDIVIDGTDNFPTRYCVNDACVIARKPNVYGSIFRFEGMITVFAPHLKNPDTGEQGPCYRCMYPEPPDPGSVPSCAEGGVVGVLPGIIGTLQANEVIKLILGIGRPANGRLVTFSSMDMEFKTFKIRRDRECPVCGDAPTITEPIDYEQFCGAPILDPKSAEETAREVENAKSPKAPGSAGAAKPDPSLDARGLPPGYAFKPDWEVTPRDVKAMQDRGDEFVFIDCRLPNEAAITAIPGAKLIPLQQLAQRFDEIKDRYQEKVVVHCRSGARSLQFAQALRQAGFKDVKSMAGGILLWNKDVNPGGPQY</sequence>
<dbReference type="InterPro" id="IPR001763">
    <property type="entry name" value="Rhodanese-like_dom"/>
</dbReference>
<evidence type="ECO:0000256" key="3">
    <source>
        <dbReference type="ARBA" id="ARBA00022741"/>
    </source>
</evidence>
<feature type="domain" description="Rhodanese" evidence="14">
    <location>
        <begin position="352"/>
        <end position="442"/>
    </location>
</feature>
<dbReference type="GO" id="GO:0008146">
    <property type="term" value="F:sulfotransferase activity"/>
    <property type="evidence" value="ECO:0007669"/>
    <property type="project" value="TreeGrafter"/>
</dbReference>
<comment type="function">
    <text evidence="6">Catalyzes the adenylation by ATP of the carboxyl group of the C-terminal glycine of sulfur carrier protein MoaD.</text>
</comment>
<evidence type="ECO:0000256" key="11">
    <source>
        <dbReference type="ARBA" id="ARBA00075328"/>
    </source>
</evidence>
<keyword evidence="4" id="KW-0067">ATP-binding</keyword>
<feature type="compositionally biased region" description="Basic and acidic residues" evidence="13">
    <location>
        <begin position="296"/>
        <end position="307"/>
    </location>
</feature>
<dbReference type="InterPro" id="IPR045886">
    <property type="entry name" value="ThiF/MoeB/HesA"/>
</dbReference>
<organism evidence="15">
    <name type="scientific">uncultured Phycisphaerae bacterium</name>
    <dbReference type="NCBI Taxonomy" id="904963"/>
    <lineage>
        <taxon>Bacteria</taxon>
        <taxon>Pseudomonadati</taxon>
        <taxon>Planctomycetota</taxon>
        <taxon>Phycisphaerae</taxon>
        <taxon>environmental samples</taxon>
    </lineage>
</organism>
<dbReference type="AlphaFoldDB" id="A0A6J4NNR5"/>
<feature type="region of interest" description="Disordered" evidence="13">
    <location>
        <begin position="296"/>
        <end position="329"/>
    </location>
</feature>
<dbReference type="GO" id="GO:0061605">
    <property type="term" value="F:molybdopterin-synthase adenylyltransferase activity"/>
    <property type="evidence" value="ECO:0007669"/>
    <property type="project" value="UniProtKB-EC"/>
</dbReference>
<comment type="catalytic activity">
    <reaction evidence="5">
        <text>[molybdopterin-synthase sulfur-carrier protein]-C-terminal Gly-Gly + ATP + H(+) = [molybdopterin-synthase sulfur-carrier protein]-C-terminal Gly-Gly-AMP + diphosphate</text>
        <dbReference type="Rhea" id="RHEA:43616"/>
        <dbReference type="Rhea" id="RHEA-COMP:12159"/>
        <dbReference type="Rhea" id="RHEA-COMP:12202"/>
        <dbReference type="ChEBI" id="CHEBI:15378"/>
        <dbReference type="ChEBI" id="CHEBI:30616"/>
        <dbReference type="ChEBI" id="CHEBI:33019"/>
        <dbReference type="ChEBI" id="CHEBI:90618"/>
        <dbReference type="ChEBI" id="CHEBI:90778"/>
        <dbReference type="EC" id="2.7.7.80"/>
    </reaction>
</comment>
<dbReference type="EMBL" id="CADCUQ010000294">
    <property type="protein sequence ID" value="CAA9393079.1"/>
    <property type="molecule type" value="Genomic_DNA"/>
</dbReference>
<dbReference type="GO" id="GO:0005524">
    <property type="term" value="F:ATP binding"/>
    <property type="evidence" value="ECO:0007669"/>
    <property type="project" value="UniProtKB-KW"/>
</dbReference>
<evidence type="ECO:0000256" key="10">
    <source>
        <dbReference type="ARBA" id="ARBA00075110"/>
    </source>
</evidence>
<evidence type="ECO:0000259" key="14">
    <source>
        <dbReference type="PROSITE" id="PS50206"/>
    </source>
</evidence>
<gene>
    <name evidence="15" type="ORF">AVDCRST_MAG64-1287</name>
</gene>
<comment type="subunit">
    <text evidence="7">Homodimer. Forms a stable heterotetrameric complex of 2 MoeB and 2 MoaD during adenylation of MoaD.</text>
</comment>
<dbReference type="NCBIfam" id="NF004281">
    <property type="entry name" value="PRK05690.1"/>
    <property type="match status" value="1"/>
</dbReference>
<evidence type="ECO:0000256" key="6">
    <source>
        <dbReference type="ARBA" id="ARBA00055169"/>
    </source>
</evidence>
<evidence type="ECO:0000256" key="13">
    <source>
        <dbReference type="SAM" id="MobiDB-lite"/>
    </source>
</evidence>
<dbReference type="GO" id="GO:0004792">
    <property type="term" value="F:thiosulfate-cyanide sulfurtransferase activity"/>
    <property type="evidence" value="ECO:0007669"/>
    <property type="project" value="TreeGrafter"/>
</dbReference>
<evidence type="ECO:0000256" key="5">
    <source>
        <dbReference type="ARBA" id="ARBA00052218"/>
    </source>
</evidence>
<dbReference type="PROSITE" id="PS50206">
    <property type="entry name" value="RHODANESE_3"/>
    <property type="match status" value="1"/>
</dbReference>
<reference evidence="15" key="1">
    <citation type="submission" date="2020-02" db="EMBL/GenBank/DDBJ databases">
        <authorList>
            <person name="Meier V. D."/>
        </authorList>
    </citation>
    <scope>NUCLEOTIDE SEQUENCE</scope>
    <source>
        <strain evidence="15">AVDCRST_MAG64</strain>
    </source>
</reference>
<dbReference type="InterPro" id="IPR035985">
    <property type="entry name" value="Ubiquitin-activating_enz"/>
</dbReference>
<dbReference type="Pfam" id="PF00899">
    <property type="entry name" value="ThiF"/>
    <property type="match status" value="1"/>
</dbReference>
<dbReference type="PANTHER" id="PTHR10953">
    <property type="entry name" value="UBIQUITIN-ACTIVATING ENZYME E1"/>
    <property type="match status" value="1"/>
</dbReference>
<comment type="similarity">
    <text evidence="1">Belongs to the HesA/MoeB/ThiF family.</text>
</comment>
<dbReference type="InterPro" id="IPR036873">
    <property type="entry name" value="Rhodanese-like_dom_sf"/>
</dbReference>
<evidence type="ECO:0000256" key="4">
    <source>
        <dbReference type="ARBA" id="ARBA00022840"/>
    </source>
</evidence>
<feature type="region of interest" description="Disordered" evidence="13">
    <location>
        <begin position="1"/>
        <end position="20"/>
    </location>
</feature>
<dbReference type="CDD" id="cd00757">
    <property type="entry name" value="ThiF_MoeB_HesA_family"/>
    <property type="match status" value="1"/>
</dbReference>
<dbReference type="SUPFAM" id="SSF69572">
    <property type="entry name" value="Activating enzymes of the ubiquitin-like proteins"/>
    <property type="match status" value="1"/>
</dbReference>
<dbReference type="SUPFAM" id="SSF52821">
    <property type="entry name" value="Rhodanese/Cell cycle control phosphatase"/>
    <property type="match status" value="1"/>
</dbReference>
<protein>
    <recommendedName>
        <fullName evidence="9">Molybdopterin-synthase adenylyltransferase</fullName>
        <ecNumber evidence="8">2.7.7.80</ecNumber>
    </recommendedName>
    <alternativeName>
        <fullName evidence="12">MoaD protein adenylase</fullName>
    </alternativeName>
    <alternativeName>
        <fullName evidence="10">Molybdopterin-converting factor subunit 1 adenylase</fullName>
    </alternativeName>
    <alternativeName>
        <fullName evidence="11">Sulfur carrier protein MoaD adenylyltransferase</fullName>
    </alternativeName>
</protein>
<dbReference type="FunFam" id="3.40.50.720:FF:000033">
    <property type="entry name" value="Adenylyltransferase and sulfurtransferase MOCS3"/>
    <property type="match status" value="1"/>
</dbReference>
<dbReference type="InterPro" id="IPR000594">
    <property type="entry name" value="ThiF_NAD_FAD-bd"/>
</dbReference>
<evidence type="ECO:0000256" key="7">
    <source>
        <dbReference type="ARBA" id="ARBA00063809"/>
    </source>
</evidence>
<dbReference type="Gene3D" id="3.40.50.720">
    <property type="entry name" value="NAD(P)-binding Rossmann-like Domain"/>
    <property type="match status" value="1"/>
</dbReference>
<evidence type="ECO:0000256" key="9">
    <source>
        <dbReference type="ARBA" id="ARBA00073635"/>
    </source>
</evidence>
<keyword evidence="2 15" id="KW-0808">Transferase</keyword>
<dbReference type="Gene3D" id="3.40.250.10">
    <property type="entry name" value="Rhodanese-like domain"/>
    <property type="match status" value="1"/>
</dbReference>
<name>A0A6J4NNR5_9BACT</name>
<dbReference type="GO" id="GO:0005829">
    <property type="term" value="C:cytosol"/>
    <property type="evidence" value="ECO:0007669"/>
    <property type="project" value="TreeGrafter"/>
</dbReference>
<dbReference type="EC" id="2.7.7.80" evidence="8"/>
<evidence type="ECO:0000256" key="12">
    <source>
        <dbReference type="ARBA" id="ARBA00078531"/>
    </source>
</evidence>
<keyword evidence="3" id="KW-0547">Nucleotide-binding</keyword>
<dbReference type="PANTHER" id="PTHR10953:SF102">
    <property type="entry name" value="ADENYLYLTRANSFERASE AND SULFURTRANSFERASE MOCS3"/>
    <property type="match status" value="1"/>
</dbReference>
<evidence type="ECO:0000256" key="1">
    <source>
        <dbReference type="ARBA" id="ARBA00009919"/>
    </source>
</evidence>
<evidence type="ECO:0000256" key="2">
    <source>
        <dbReference type="ARBA" id="ARBA00022679"/>
    </source>
</evidence>
<proteinExistence type="inferred from homology"/>
<dbReference type="GO" id="GO:0008641">
    <property type="term" value="F:ubiquitin-like modifier activating enzyme activity"/>
    <property type="evidence" value="ECO:0007669"/>
    <property type="project" value="InterPro"/>
</dbReference>
<feature type="compositionally biased region" description="Low complexity" evidence="13">
    <location>
        <begin position="308"/>
        <end position="320"/>
    </location>
</feature>
<dbReference type="Pfam" id="PF00581">
    <property type="entry name" value="Rhodanese"/>
    <property type="match status" value="1"/>
</dbReference>
<keyword evidence="15" id="KW-0548">Nucleotidyltransferase</keyword>
<evidence type="ECO:0000256" key="8">
    <source>
        <dbReference type="ARBA" id="ARBA00066884"/>
    </source>
</evidence>
<evidence type="ECO:0000313" key="15">
    <source>
        <dbReference type="EMBL" id="CAA9393079.1"/>
    </source>
</evidence>
<accession>A0A6J4NNR5</accession>
<dbReference type="SMART" id="SM00450">
    <property type="entry name" value="RHOD"/>
    <property type="match status" value="1"/>
</dbReference>